<feature type="transmembrane region" description="Helical" evidence="8">
    <location>
        <begin position="206"/>
        <end position="232"/>
    </location>
</feature>
<evidence type="ECO:0000256" key="7">
    <source>
        <dbReference type="ARBA" id="ARBA00023136"/>
    </source>
</evidence>
<feature type="transmembrane region" description="Helical" evidence="8">
    <location>
        <begin position="170"/>
        <end position="194"/>
    </location>
</feature>
<dbReference type="GO" id="GO:0015099">
    <property type="term" value="F:nickel cation transmembrane transporter activity"/>
    <property type="evidence" value="ECO:0007669"/>
    <property type="project" value="UniProtKB-UniRule"/>
</dbReference>
<evidence type="ECO:0000256" key="2">
    <source>
        <dbReference type="ARBA" id="ARBA00010892"/>
    </source>
</evidence>
<comment type="caution">
    <text evidence="9">The sequence shown here is derived from an EMBL/GenBank/DDBJ whole genome shotgun (WGS) entry which is preliminary data.</text>
</comment>
<dbReference type="OrthoDB" id="9776706at2"/>
<dbReference type="AlphaFoldDB" id="A0A2T0XGG6"/>
<protein>
    <recommendedName>
        <fullName evidence="8">Nickel/cobalt efflux system</fullName>
    </recommendedName>
</protein>
<evidence type="ECO:0000256" key="3">
    <source>
        <dbReference type="ARBA" id="ARBA00022448"/>
    </source>
</evidence>
<feature type="transmembrane region" description="Helical" evidence="8">
    <location>
        <begin position="87"/>
        <end position="108"/>
    </location>
</feature>
<feature type="transmembrane region" description="Helical" evidence="8">
    <location>
        <begin position="244"/>
        <end position="261"/>
    </location>
</feature>
<keyword evidence="10" id="KW-1185">Reference proteome</keyword>
<sequence>MNSLAHPADLLSVAILVLLLGMRHGFDADHLAAIDGLTRYNHKDSPKLAKYAGFLFSLGHGLIIVPISVSAATLTRDIKLPDWLDGFGTWTSVSILLALAIANIHGVLHTPNTELVSLRGWRYRWFAKLLNVRSPYAMLAVGALFALSFDTLSQASLFAVIALEYQRWQLALVFALVFVVGMLITDGINGLFIANLITRSDQTARIASRVMALSVASVSILVAVLNIAGATLPDFETWRTGKELWFGAVVMGVLIASYGLGQKLSQTN</sequence>
<keyword evidence="3 8" id="KW-0813">Transport</keyword>
<reference evidence="9 10" key="1">
    <citation type="submission" date="2018-03" db="EMBL/GenBank/DDBJ databases">
        <title>Genomic Encyclopedia of Type Strains, Phase III (KMG-III): the genomes of soil and plant-associated and newly described type strains.</title>
        <authorList>
            <person name="Whitman W."/>
        </authorList>
    </citation>
    <scope>NUCLEOTIDE SEQUENCE [LARGE SCALE GENOMIC DNA]</scope>
    <source>
        <strain evidence="9 10">MWH-P2sevCIIIb</strain>
    </source>
</reference>
<accession>A0A2T0XGG6</accession>
<evidence type="ECO:0000256" key="1">
    <source>
        <dbReference type="ARBA" id="ARBA00004127"/>
    </source>
</evidence>
<dbReference type="RefSeq" id="WP_106227590.1">
    <property type="nucleotide sequence ID" value="NZ_PVTV01000013.1"/>
</dbReference>
<dbReference type="PANTHER" id="PTHR31611">
    <property type="entry name" value="HIGH-AFFINITY NICKEL TRANSPORT PROTEIN NIC1"/>
    <property type="match status" value="1"/>
</dbReference>
<feature type="transmembrane region" description="Helical" evidence="8">
    <location>
        <begin position="136"/>
        <end position="163"/>
    </location>
</feature>
<evidence type="ECO:0000256" key="4">
    <source>
        <dbReference type="ARBA" id="ARBA00022596"/>
    </source>
</evidence>
<dbReference type="PANTHER" id="PTHR31611:SF0">
    <property type="entry name" value="HIGH-AFFINITY NICKEL TRANSPORT PROTEIN NIC1"/>
    <property type="match status" value="1"/>
</dbReference>
<evidence type="ECO:0000313" key="10">
    <source>
        <dbReference type="Proteomes" id="UP000238308"/>
    </source>
</evidence>
<organism evidence="9 10">
    <name type="scientific">Jezberella montanilacus</name>
    <dbReference type="NCBI Taxonomy" id="323426"/>
    <lineage>
        <taxon>Bacteria</taxon>
        <taxon>Pseudomonadati</taxon>
        <taxon>Pseudomonadota</taxon>
        <taxon>Betaproteobacteria</taxon>
        <taxon>Burkholderiales</taxon>
        <taxon>Alcaligenaceae</taxon>
        <taxon>Jezberella</taxon>
    </lineage>
</organism>
<evidence type="ECO:0000256" key="6">
    <source>
        <dbReference type="ARBA" id="ARBA00022989"/>
    </source>
</evidence>
<comment type="subcellular location">
    <subcellularLocation>
        <location evidence="8">Cell membrane</location>
        <topology evidence="8">Multi-pass membrane protein</topology>
    </subcellularLocation>
    <subcellularLocation>
        <location evidence="1">Endomembrane system</location>
        <topology evidence="1">Multi-pass membrane protein</topology>
    </subcellularLocation>
</comment>
<dbReference type="InterPro" id="IPR004688">
    <property type="entry name" value="Ni/Co_transpt"/>
</dbReference>
<keyword evidence="6 8" id="KW-1133">Transmembrane helix</keyword>
<dbReference type="GO" id="GO:0012505">
    <property type="term" value="C:endomembrane system"/>
    <property type="evidence" value="ECO:0007669"/>
    <property type="project" value="UniProtKB-SubCell"/>
</dbReference>
<evidence type="ECO:0000313" key="9">
    <source>
        <dbReference type="EMBL" id="PRY98026.1"/>
    </source>
</evidence>
<dbReference type="Pfam" id="PF03824">
    <property type="entry name" value="NicO"/>
    <property type="match status" value="2"/>
</dbReference>
<keyword evidence="7 8" id="KW-0472">Membrane</keyword>
<keyword evidence="4" id="KW-0533">Nickel</keyword>
<dbReference type="Proteomes" id="UP000238308">
    <property type="component" value="Unassembled WGS sequence"/>
</dbReference>
<evidence type="ECO:0000256" key="5">
    <source>
        <dbReference type="ARBA" id="ARBA00022692"/>
    </source>
</evidence>
<dbReference type="EMBL" id="PVTV01000013">
    <property type="protein sequence ID" value="PRY98026.1"/>
    <property type="molecule type" value="Genomic_DNA"/>
</dbReference>
<dbReference type="GO" id="GO:0005886">
    <property type="term" value="C:plasma membrane"/>
    <property type="evidence" value="ECO:0007669"/>
    <property type="project" value="UniProtKB-SubCell"/>
</dbReference>
<gene>
    <name evidence="9" type="ORF">BCM14_1743</name>
</gene>
<feature type="transmembrane region" description="Helical" evidence="8">
    <location>
        <begin position="52"/>
        <end position="75"/>
    </location>
</feature>
<keyword evidence="5 8" id="KW-0812">Transmembrane</keyword>
<proteinExistence type="inferred from homology"/>
<comment type="similarity">
    <text evidence="2 8">Belongs to the NiCoT transporter (TC 2.A.52) family.</text>
</comment>
<dbReference type="InterPro" id="IPR011541">
    <property type="entry name" value="Ni/Co_transpt_high_affinity"/>
</dbReference>
<name>A0A2T0XGG6_9BURK</name>
<evidence type="ECO:0000256" key="8">
    <source>
        <dbReference type="RuleBase" id="RU362101"/>
    </source>
</evidence>